<proteinExistence type="predicted"/>
<name>A0A0N1PFC9_LEPSE</name>
<dbReference type="EMBL" id="LJSK01000046">
    <property type="protein sequence ID" value="KPI88575.1"/>
    <property type="molecule type" value="Genomic_DNA"/>
</dbReference>
<sequence>MPLSPLIRPLSPLQTQSAPSLPAPYNVADAVLGTHADAVLDRGNCPHATLPAPGLSHNSNNGGGSTQHNRPAALLLSSHAHIAAPTFHELVTKSSGEVDVKPRSRSTAFPHPQAPPLSGARASSSAAIQLSLSQSPAAGLEEPQREATWRGNHARHSHDLFLSRSPKTLFPTSLISANASPAIKTATTAVAPADAAPGNLGAGHPYRSNQRPNAPQRESYATGDSDGAGGASHSSGAYPPLSSPPPPPTNLAAAAVPATSLLHASTTSIAVAASWPSYGAALLQNASPGKGTRNFRRRCPSPPPTAAVHFEADALASSAPLSKAFIGEAPQGAPTTNKRTTTGALAAVGPTRDEDEMFALGSAAASAADAPPNLYRGTAVSTRTGRRYNISIEALLDTGSARATSLPSGERKGDSSTSSADVETFGAKDEEDGASAETVPTYEYSQGCASVRSAPAQATQARKDRKLEKLRNHHKALRPPLPSAGSPSSSCGSSQPVLGDTVTLPSPPAALSLSSYPRYAYPALNECRRLLQEIETQNPLLRRCLTPPRPLLDGDSALIEKAELTRVDAATAAAGVGEPGAAVGYNGNPTSVSKALHPDSSALADPPMNAKAHLGGLVPAQDARRLYHWDARTGIEDPSFMHGPFQLSAERFSRSTARQLQRLRETGKRLYGARGGTQQASIASVVGAPCLSGDSFLISKSGASHVCGTGARCREVFNPLDGEGGGPELPSGRLHRLLRETEAAFPILWRATHRPTASSPTESEIWEHSMPDSGWGAFNMPSPSTICPLPEEKDRSSNFTLSRLNDPPPLSSDEAPLRFTVATLTPARPPPPPAHRADISVAVPRRSNE</sequence>
<feature type="compositionally biased region" description="Basic and acidic residues" evidence="1">
    <location>
        <begin position="461"/>
        <end position="470"/>
    </location>
</feature>
<protein>
    <submittedName>
        <fullName evidence="2">Uncharacterized protein</fullName>
    </submittedName>
</protein>
<dbReference type="VEuPathDB" id="TriTrypDB:Lsey_0046_0110"/>
<reference evidence="2 3" key="1">
    <citation type="journal article" date="2015" name="PLoS Pathog.">
        <title>Leptomonas seymouri: Adaptations to the Dixenous Life Cycle Analyzed by Genome Sequencing, Transcriptome Profiling and Co-infection with Leishmania donovani.</title>
        <authorList>
            <person name="Kraeva N."/>
            <person name="Butenko A."/>
            <person name="Hlavacova J."/>
            <person name="Kostygov A."/>
            <person name="Myskova J."/>
            <person name="Grybchuk D."/>
            <person name="Lestinova T."/>
            <person name="Votypka J."/>
            <person name="Volf P."/>
            <person name="Opperdoes F."/>
            <person name="Flegontov P."/>
            <person name="Lukes J."/>
            <person name="Yurchenko V."/>
        </authorList>
    </citation>
    <scope>NUCLEOTIDE SEQUENCE [LARGE SCALE GENOMIC DNA]</scope>
    <source>
        <strain evidence="2 3">ATCC 30220</strain>
    </source>
</reference>
<dbReference type="Proteomes" id="UP000038009">
    <property type="component" value="Unassembled WGS sequence"/>
</dbReference>
<dbReference type="OrthoDB" id="267605at2759"/>
<feature type="region of interest" description="Disordered" evidence="1">
    <location>
        <begin position="401"/>
        <end position="503"/>
    </location>
</feature>
<feature type="region of interest" description="Disordered" evidence="1">
    <location>
        <begin position="194"/>
        <end position="252"/>
    </location>
</feature>
<gene>
    <name evidence="2" type="ORF">ABL78_2308</name>
</gene>
<feature type="region of interest" description="Disordered" evidence="1">
    <location>
        <begin position="790"/>
        <end position="849"/>
    </location>
</feature>
<dbReference type="AlphaFoldDB" id="A0A0N1PFC9"/>
<feature type="compositionally biased region" description="Low complexity" evidence="1">
    <location>
        <begin position="219"/>
        <end position="240"/>
    </location>
</feature>
<comment type="caution">
    <text evidence="2">The sequence shown here is derived from an EMBL/GenBank/DDBJ whole genome shotgun (WGS) entry which is preliminary data.</text>
</comment>
<organism evidence="2 3">
    <name type="scientific">Leptomonas seymouri</name>
    <dbReference type="NCBI Taxonomy" id="5684"/>
    <lineage>
        <taxon>Eukaryota</taxon>
        <taxon>Discoba</taxon>
        <taxon>Euglenozoa</taxon>
        <taxon>Kinetoplastea</taxon>
        <taxon>Metakinetoplastina</taxon>
        <taxon>Trypanosomatida</taxon>
        <taxon>Trypanosomatidae</taxon>
        <taxon>Leishmaniinae</taxon>
        <taxon>Leptomonas</taxon>
    </lineage>
</organism>
<keyword evidence="3" id="KW-1185">Reference proteome</keyword>
<feature type="region of interest" description="Disordered" evidence="1">
    <location>
        <begin position="93"/>
        <end position="128"/>
    </location>
</feature>
<evidence type="ECO:0000313" key="2">
    <source>
        <dbReference type="EMBL" id="KPI88575.1"/>
    </source>
</evidence>
<feature type="region of interest" description="Disordered" evidence="1">
    <location>
        <begin position="1"/>
        <end position="20"/>
    </location>
</feature>
<feature type="compositionally biased region" description="Low complexity" evidence="1">
    <location>
        <begin position="483"/>
        <end position="496"/>
    </location>
</feature>
<evidence type="ECO:0000256" key="1">
    <source>
        <dbReference type="SAM" id="MobiDB-lite"/>
    </source>
</evidence>
<feature type="compositionally biased region" description="Low complexity" evidence="1">
    <location>
        <begin position="1"/>
        <end position="13"/>
    </location>
</feature>
<dbReference type="OMA" id="YPALEEC"/>
<evidence type="ECO:0000313" key="3">
    <source>
        <dbReference type="Proteomes" id="UP000038009"/>
    </source>
</evidence>
<accession>A0A0N1PFC9</accession>
<feature type="region of interest" description="Disordered" evidence="1">
    <location>
        <begin position="50"/>
        <end position="69"/>
    </location>
</feature>